<keyword evidence="3" id="KW-0560">Oxidoreductase</keyword>
<proteinExistence type="predicted"/>
<dbReference type="PROSITE" id="PS00061">
    <property type="entry name" value="ADH_SHORT"/>
    <property type="match status" value="1"/>
</dbReference>
<dbReference type="Proteomes" id="UP000694680">
    <property type="component" value="Chromosome 3"/>
</dbReference>
<protein>
    <submittedName>
        <fullName evidence="4">Very-long-chain 3-oxoacyl-CoA reductase-B-like</fullName>
    </submittedName>
</protein>
<dbReference type="GO" id="GO:0005783">
    <property type="term" value="C:endoplasmic reticulum"/>
    <property type="evidence" value="ECO:0007669"/>
    <property type="project" value="UniProtKB-SubCell"/>
</dbReference>
<accession>A0A8C5D2N9</accession>
<name>A0A8C5D2N9_GOUWI</name>
<dbReference type="InterPro" id="IPR020904">
    <property type="entry name" value="Sc_DH/Rdtase_CS"/>
</dbReference>
<reference evidence="4" key="3">
    <citation type="submission" date="2025-09" db="UniProtKB">
        <authorList>
            <consortium name="Ensembl"/>
        </authorList>
    </citation>
    <scope>IDENTIFICATION</scope>
</reference>
<evidence type="ECO:0000256" key="1">
    <source>
        <dbReference type="ARBA" id="ARBA00004240"/>
    </source>
</evidence>
<evidence type="ECO:0000313" key="4">
    <source>
        <dbReference type="Ensembl" id="ENSGWIP00000001227.1"/>
    </source>
</evidence>
<dbReference type="PANTHER" id="PTHR43899:SF18">
    <property type="entry name" value="VERY-LONG-CHAIN 3-OXOACYL-COA REDUCTASE-B"/>
    <property type="match status" value="1"/>
</dbReference>
<dbReference type="AlphaFoldDB" id="A0A8C5D2N9"/>
<dbReference type="GO" id="GO:0006694">
    <property type="term" value="P:steroid biosynthetic process"/>
    <property type="evidence" value="ECO:0007669"/>
    <property type="project" value="UniProtKB-KW"/>
</dbReference>
<comment type="subcellular location">
    <subcellularLocation>
        <location evidence="1">Endoplasmic reticulum</location>
    </subcellularLocation>
</comment>
<dbReference type="GO" id="GO:0016491">
    <property type="term" value="F:oxidoreductase activity"/>
    <property type="evidence" value="ECO:0007669"/>
    <property type="project" value="UniProtKB-KW"/>
</dbReference>
<dbReference type="InterPro" id="IPR002347">
    <property type="entry name" value="SDR_fam"/>
</dbReference>
<gene>
    <name evidence="4" type="primary">hsd17b12b</name>
</gene>
<dbReference type="InterPro" id="IPR036291">
    <property type="entry name" value="NAD(P)-bd_dom_sf"/>
</dbReference>
<sequence>MSLEFPLLCLGSLTALWLSLTVVLKLLSAARVWLLGNGGLVRPERLGRWAVVTGATDGIGKAYAEELARRGFSIVLISRSQEKLDDVSNSIVSKCGVETKTIAADFSSTDIYSKIEVGLKGLEIGVLGEFILDLYFQIKVNPKPSVALWRPTVESQPVFFFSVYSKQVGISYSYPEFFLNLPDLDPFIDTLVNVNITSVCQMTRIVLPRMVERKKGAILNMSSASGMYPVPLLSVYSASKAFVDFFSRGLQAEYKNKGVIIQSVLPFFVATKLSKIRRPTLDKPSPQRYVEAQLRTVGLQTQTNGYLPHAVMGWVTTALLPAQILNRYVMGVGLSQRSRYLKKQKLG</sequence>
<dbReference type="PRINTS" id="PR00081">
    <property type="entry name" value="GDHRDH"/>
</dbReference>
<keyword evidence="2" id="KW-0752">Steroid biosynthesis</keyword>
<evidence type="ECO:0000256" key="3">
    <source>
        <dbReference type="ARBA" id="ARBA00023002"/>
    </source>
</evidence>
<dbReference type="PANTHER" id="PTHR43899">
    <property type="entry name" value="RH59310P"/>
    <property type="match status" value="1"/>
</dbReference>
<keyword evidence="5" id="KW-1185">Reference proteome</keyword>
<reference evidence="4" key="2">
    <citation type="submission" date="2025-08" db="UniProtKB">
        <authorList>
            <consortium name="Ensembl"/>
        </authorList>
    </citation>
    <scope>IDENTIFICATION</scope>
</reference>
<dbReference type="Gene3D" id="3.40.50.720">
    <property type="entry name" value="NAD(P)-binding Rossmann-like Domain"/>
    <property type="match status" value="2"/>
</dbReference>
<dbReference type="PIRSF" id="PIRSF000126">
    <property type="entry name" value="11-beta-HSD1"/>
    <property type="match status" value="1"/>
</dbReference>
<dbReference type="InterPro" id="IPR051019">
    <property type="entry name" value="VLCFA-Steroid_DH"/>
</dbReference>
<reference evidence="4" key="1">
    <citation type="submission" date="2020-06" db="EMBL/GenBank/DDBJ databases">
        <authorList>
            <consortium name="Wellcome Sanger Institute Data Sharing"/>
        </authorList>
    </citation>
    <scope>NUCLEOTIDE SEQUENCE [LARGE SCALE GENOMIC DNA]</scope>
</reference>
<keyword evidence="2" id="KW-0444">Lipid biosynthesis</keyword>
<organism evidence="4 5">
    <name type="scientific">Gouania willdenowi</name>
    <name type="common">Blunt-snouted clingfish</name>
    <name type="synonym">Lepadogaster willdenowi</name>
    <dbReference type="NCBI Taxonomy" id="441366"/>
    <lineage>
        <taxon>Eukaryota</taxon>
        <taxon>Metazoa</taxon>
        <taxon>Chordata</taxon>
        <taxon>Craniata</taxon>
        <taxon>Vertebrata</taxon>
        <taxon>Euteleostomi</taxon>
        <taxon>Actinopterygii</taxon>
        <taxon>Neopterygii</taxon>
        <taxon>Teleostei</taxon>
        <taxon>Neoteleostei</taxon>
        <taxon>Acanthomorphata</taxon>
        <taxon>Ovalentaria</taxon>
        <taxon>Blenniimorphae</taxon>
        <taxon>Blenniiformes</taxon>
        <taxon>Gobiesocoidei</taxon>
        <taxon>Gobiesocidae</taxon>
        <taxon>Gobiesocinae</taxon>
        <taxon>Gouania</taxon>
    </lineage>
</organism>
<evidence type="ECO:0000313" key="5">
    <source>
        <dbReference type="Proteomes" id="UP000694680"/>
    </source>
</evidence>
<evidence type="ECO:0000256" key="2">
    <source>
        <dbReference type="ARBA" id="ARBA00022955"/>
    </source>
</evidence>
<dbReference type="CDD" id="cd05356">
    <property type="entry name" value="17beta-HSD1_like_SDR_c"/>
    <property type="match status" value="1"/>
</dbReference>
<dbReference type="Pfam" id="PF00106">
    <property type="entry name" value="adh_short"/>
    <property type="match status" value="2"/>
</dbReference>
<dbReference type="Ensembl" id="ENSGWIT00000001325.1">
    <property type="protein sequence ID" value="ENSGWIP00000001227.1"/>
    <property type="gene ID" value="ENSGWIG00000000721.1"/>
</dbReference>
<keyword evidence="2" id="KW-0443">Lipid metabolism</keyword>
<dbReference type="SUPFAM" id="SSF51735">
    <property type="entry name" value="NAD(P)-binding Rossmann-fold domains"/>
    <property type="match status" value="2"/>
</dbReference>